<dbReference type="InterPro" id="IPR011057">
    <property type="entry name" value="Mss4-like_sf"/>
</dbReference>
<dbReference type="InterPro" id="IPR002579">
    <property type="entry name" value="Met_Sox_Rdtase_MsrB_dom"/>
</dbReference>
<feature type="domain" description="MsrB" evidence="7">
    <location>
        <begin position="6"/>
        <end position="128"/>
    </location>
</feature>
<feature type="binding site" evidence="6">
    <location>
        <position position="94"/>
    </location>
    <ligand>
        <name>Zn(2+)</name>
        <dbReference type="ChEBI" id="CHEBI:29105"/>
    </ligand>
</feature>
<reference evidence="8 9" key="1">
    <citation type="submission" date="2017-10" db="EMBL/GenBank/DDBJ databases">
        <title>Novel microbial diversity and functional potential in the marine mammal oral microbiome.</title>
        <authorList>
            <person name="Dudek N.K."/>
            <person name="Sun C.L."/>
            <person name="Burstein D."/>
            <person name="Kantor R.S."/>
            <person name="Aliaga Goltsman D.S."/>
            <person name="Bik E.M."/>
            <person name="Thomas B.C."/>
            <person name="Banfield J.F."/>
            <person name="Relman D.A."/>
        </authorList>
    </citation>
    <scope>NUCLEOTIDE SEQUENCE [LARGE SCALE GENOMIC DNA]</scope>
    <source>
        <strain evidence="8">DOLJORAL78_61_10</strain>
    </source>
</reference>
<dbReference type="GO" id="GO:0030091">
    <property type="term" value="P:protein repair"/>
    <property type="evidence" value="ECO:0007669"/>
    <property type="project" value="InterPro"/>
</dbReference>
<dbReference type="GO" id="GO:0006979">
    <property type="term" value="P:response to oxidative stress"/>
    <property type="evidence" value="ECO:0007669"/>
    <property type="project" value="InterPro"/>
</dbReference>
<evidence type="ECO:0000256" key="4">
    <source>
        <dbReference type="ARBA" id="ARBA00023002"/>
    </source>
</evidence>
<keyword evidence="2 6" id="KW-0479">Metal-binding</keyword>
<dbReference type="PROSITE" id="PS51790">
    <property type="entry name" value="MSRB"/>
    <property type="match status" value="1"/>
</dbReference>
<dbReference type="InterPro" id="IPR028427">
    <property type="entry name" value="Met_Sox_Rdtase_MsrB"/>
</dbReference>
<evidence type="ECO:0000256" key="6">
    <source>
        <dbReference type="HAMAP-Rule" id="MF_01400"/>
    </source>
</evidence>
<feature type="binding site" evidence="6">
    <location>
        <position position="97"/>
    </location>
    <ligand>
        <name>Zn(2+)</name>
        <dbReference type="ChEBI" id="CHEBI:29105"/>
    </ligand>
</feature>
<evidence type="ECO:0000313" key="9">
    <source>
        <dbReference type="Proteomes" id="UP000230914"/>
    </source>
</evidence>
<feature type="binding site" evidence="6">
    <location>
        <position position="45"/>
    </location>
    <ligand>
        <name>Zn(2+)</name>
        <dbReference type="ChEBI" id="CHEBI:29105"/>
    </ligand>
</feature>
<evidence type="ECO:0000259" key="7">
    <source>
        <dbReference type="PROSITE" id="PS51790"/>
    </source>
</evidence>
<evidence type="ECO:0000256" key="5">
    <source>
        <dbReference type="ARBA" id="ARBA00048488"/>
    </source>
</evidence>
<sequence length="134" mass="14963">MSSFSRDDLRSLLTPIQFHVTQESGTEAPFTGDYWNTTDPGTYVCVVCGTELFSSDTKFDAHCGWPSFFDPLESDTIQRSTDTSHGMIRTEVRCTTCDAHLGHVFPDGPPPTGERYCINSASLRFVRRSDDTPE</sequence>
<keyword evidence="4 6" id="KW-0560">Oxidoreductase</keyword>
<dbReference type="GO" id="GO:0033743">
    <property type="term" value="F:peptide-methionine (R)-S-oxide reductase activity"/>
    <property type="evidence" value="ECO:0007669"/>
    <property type="project" value="UniProtKB-UniRule"/>
</dbReference>
<name>A0A2G6KFI4_9ACTN</name>
<dbReference type="PANTHER" id="PTHR10173:SF52">
    <property type="entry name" value="METHIONINE-R-SULFOXIDE REDUCTASE B1"/>
    <property type="match status" value="1"/>
</dbReference>
<dbReference type="FunFam" id="2.170.150.20:FF:000001">
    <property type="entry name" value="Peptide methionine sulfoxide reductase MsrB"/>
    <property type="match status" value="1"/>
</dbReference>
<dbReference type="Gene3D" id="2.170.150.20">
    <property type="entry name" value="Peptide methionine sulfoxide reductase"/>
    <property type="match status" value="1"/>
</dbReference>
<dbReference type="SUPFAM" id="SSF51316">
    <property type="entry name" value="Mss4-like"/>
    <property type="match status" value="1"/>
</dbReference>
<keyword evidence="3 6" id="KW-0862">Zinc</keyword>
<dbReference type="GO" id="GO:0005737">
    <property type="term" value="C:cytoplasm"/>
    <property type="evidence" value="ECO:0007669"/>
    <property type="project" value="TreeGrafter"/>
</dbReference>
<proteinExistence type="inferred from homology"/>
<dbReference type="AlphaFoldDB" id="A0A2G6KFI4"/>
<accession>A0A2G6KFI4</accession>
<dbReference type="PANTHER" id="PTHR10173">
    <property type="entry name" value="METHIONINE SULFOXIDE REDUCTASE"/>
    <property type="match status" value="1"/>
</dbReference>
<comment type="caution">
    <text evidence="8">The sequence shown here is derived from an EMBL/GenBank/DDBJ whole genome shotgun (WGS) entry which is preliminary data.</text>
</comment>
<evidence type="ECO:0000256" key="1">
    <source>
        <dbReference type="ARBA" id="ARBA00007174"/>
    </source>
</evidence>
<organism evidence="8 9">
    <name type="scientific">Ilumatobacter coccineus</name>
    <dbReference type="NCBI Taxonomy" id="467094"/>
    <lineage>
        <taxon>Bacteria</taxon>
        <taxon>Bacillati</taxon>
        <taxon>Actinomycetota</taxon>
        <taxon>Acidimicrobiia</taxon>
        <taxon>Acidimicrobiales</taxon>
        <taxon>Ilumatobacteraceae</taxon>
        <taxon>Ilumatobacter</taxon>
    </lineage>
</organism>
<dbReference type="GO" id="GO:0008270">
    <property type="term" value="F:zinc ion binding"/>
    <property type="evidence" value="ECO:0007669"/>
    <property type="project" value="UniProtKB-UniRule"/>
</dbReference>
<comment type="catalytic activity">
    <reaction evidence="5 6">
        <text>L-methionyl-[protein] + [thioredoxin]-disulfide + H2O = L-methionyl-(R)-S-oxide-[protein] + [thioredoxin]-dithiol</text>
        <dbReference type="Rhea" id="RHEA:24164"/>
        <dbReference type="Rhea" id="RHEA-COMP:10698"/>
        <dbReference type="Rhea" id="RHEA-COMP:10700"/>
        <dbReference type="Rhea" id="RHEA-COMP:12313"/>
        <dbReference type="Rhea" id="RHEA-COMP:12314"/>
        <dbReference type="ChEBI" id="CHEBI:15377"/>
        <dbReference type="ChEBI" id="CHEBI:16044"/>
        <dbReference type="ChEBI" id="CHEBI:29950"/>
        <dbReference type="ChEBI" id="CHEBI:45764"/>
        <dbReference type="ChEBI" id="CHEBI:50058"/>
        <dbReference type="EC" id="1.8.4.12"/>
    </reaction>
</comment>
<dbReference type="Pfam" id="PF01641">
    <property type="entry name" value="SelR"/>
    <property type="match status" value="1"/>
</dbReference>
<feature type="active site" description="Nucleophile" evidence="6">
    <location>
        <position position="117"/>
    </location>
</feature>
<evidence type="ECO:0000256" key="3">
    <source>
        <dbReference type="ARBA" id="ARBA00022833"/>
    </source>
</evidence>
<dbReference type="HAMAP" id="MF_01400">
    <property type="entry name" value="MsrB"/>
    <property type="match status" value="1"/>
</dbReference>
<gene>
    <name evidence="6 8" type="primary">msrB</name>
    <name evidence="8" type="ORF">CSA55_01040</name>
</gene>
<protein>
    <recommendedName>
        <fullName evidence="6">Peptide methionine sulfoxide reductase MsrB</fullName>
        <ecNumber evidence="6">1.8.4.12</ecNumber>
    </recommendedName>
    <alternativeName>
        <fullName evidence="6">Peptide-methionine (R)-S-oxide reductase</fullName>
    </alternativeName>
</protein>
<comment type="similarity">
    <text evidence="1 6">Belongs to the MsrB Met sulfoxide reductase family.</text>
</comment>
<dbReference type="EMBL" id="PDSL01000020">
    <property type="protein sequence ID" value="PIE34405.1"/>
    <property type="molecule type" value="Genomic_DNA"/>
</dbReference>
<dbReference type="Proteomes" id="UP000230914">
    <property type="component" value="Unassembled WGS sequence"/>
</dbReference>
<dbReference type="NCBIfam" id="TIGR00357">
    <property type="entry name" value="peptide-methionine (R)-S-oxide reductase MsrB"/>
    <property type="match status" value="1"/>
</dbReference>
<comment type="cofactor">
    <cofactor evidence="6">
        <name>Zn(2+)</name>
        <dbReference type="ChEBI" id="CHEBI:29105"/>
    </cofactor>
    <text evidence="6">Binds 1 zinc ion per subunit. The zinc ion is important for the structural integrity of the protein.</text>
</comment>
<feature type="binding site" evidence="6">
    <location>
        <position position="48"/>
    </location>
    <ligand>
        <name>Zn(2+)</name>
        <dbReference type="ChEBI" id="CHEBI:29105"/>
    </ligand>
</feature>
<evidence type="ECO:0000256" key="2">
    <source>
        <dbReference type="ARBA" id="ARBA00022723"/>
    </source>
</evidence>
<dbReference type="EC" id="1.8.4.12" evidence="6"/>
<evidence type="ECO:0000313" key="8">
    <source>
        <dbReference type="EMBL" id="PIE34405.1"/>
    </source>
</evidence>